<dbReference type="Proteomes" id="UP000525078">
    <property type="component" value="Unassembled WGS sequence"/>
</dbReference>
<dbReference type="InterPro" id="IPR032799">
    <property type="entry name" value="TAXi_C"/>
</dbReference>
<dbReference type="GO" id="GO:0006508">
    <property type="term" value="P:proteolysis"/>
    <property type="evidence" value="ECO:0007669"/>
    <property type="project" value="InterPro"/>
</dbReference>
<feature type="chain" id="PRO_5029486913" description="Peptidase A1 domain-containing protein" evidence="2">
    <location>
        <begin position="31"/>
        <end position="398"/>
    </location>
</feature>
<dbReference type="Pfam" id="PF14543">
    <property type="entry name" value="TAXi_N"/>
    <property type="match status" value="1"/>
</dbReference>
<evidence type="ECO:0000259" key="3">
    <source>
        <dbReference type="PROSITE" id="PS51767"/>
    </source>
</evidence>
<keyword evidence="2" id="KW-0732">Signal</keyword>
<evidence type="ECO:0000256" key="2">
    <source>
        <dbReference type="SAM" id="SignalP"/>
    </source>
</evidence>
<protein>
    <recommendedName>
        <fullName evidence="3">Peptidase A1 domain-containing protein</fullName>
    </recommendedName>
</protein>
<dbReference type="Gene3D" id="2.40.70.10">
    <property type="entry name" value="Acid Proteases"/>
    <property type="match status" value="2"/>
</dbReference>
<dbReference type="EMBL" id="JAATIP010000373">
    <property type="protein sequence ID" value="KAF4350185.1"/>
    <property type="molecule type" value="Genomic_DNA"/>
</dbReference>
<sequence length="398" mass="42562">MALSKGSKPNFLFFSTVLFFVSNILNSSNAQNNINRDAFHIAITVDPKTHQYHGSFQSGTPSHNVNPLIDLGGNFLSLPCNTSSSTLRSVPCKSTKCQNLKGVCDPKGACTLSSGTLSDDIVTIHKTDGTMVYADTNSTRLDISCLNSNSRNNNGILGLGRTSNTLTNRLSSTFNIIPKFTLCLPSSNDNGFGDLFIGPGPYMFAGGVDGSSLLQFTGLVLSPTSNEYFVDVKSVKIDKRVVHFDSQTVIIGSTKLSTTVPYGILHSSVYKAVVGAFVKSTAARNITRAAAVKPFGACFSVEGVRWTKLGPRVPLIALELSGRMGKLSWNINGANSMVRVDKNTLCLGFVDGGVKATTSIVLGGHQLKDNFLEFDLSRSVLGFSSSLQPGTCSNLRNF</sequence>
<organism evidence="4 5">
    <name type="scientific">Cannabis sativa</name>
    <name type="common">Hemp</name>
    <name type="synonym">Marijuana</name>
    <dbReference type="NCBI Taxonomy" id="3483"/>
    <lineage>
        <taxon>Eukaryota</taxon>
        <taxon>Viridiplantae</taxon>
        <taxon>Streptophyta</taxon>
        <taxon>Embryophyta</taxon>
        <taxon>Tracheophyta</taxon>
        <taxon>Spermatophyta</taxon>
        <taxon>Magnoliopsida</taxon>
        <taxon>eudicotyledons</taxon>
        <taxon>Gunneridae</taxon>
        <taxon>Pentapetalae</taxon>
        <taxon>rosids</taxon>
        <taxon>fabids</taxon>
        <taxon>Rosales</taxon>
        <taxon>Cannabaceae</taxon>
        <taxon>Cannabis</taxon>
    </lineage>
</organism>
<dbReference type="Pfam" id="PF14541">
    <property type="entry name" value="TAXi_C"/>
    <property type="match status" value="1"/>
</dbReference>
<dbReference type="PROSITE" id="PS51767">
    <property type="entry name" value="PEPTIDASE_A1"/>
    <property type="match status" value="1"/>
</dbReference>
<feature type="signal peptide" evidence="2">
    <location>
        <begin position="1"/>
        <end position="30"/>
    </location>
</feature>
<evidence type="ECO:0000256" key="1">
    <source>
        <dbReference type="ARBA" id="ARBA00007447"/>
    </source>
</evidence>
<comment type="similarity">
    <text evidence="1">Belongs to the peptidase A1 family.</text>
</comment>
<comment type="caution">
    <text evidence="4">The sequence shown here is derived from an EMBL/GenBank/DDBJ whole genome shotgun (WGS) entry which is preliminary data.</text>
</comment>
<dbReference type="InterPro" id="IPR033121">
    <property type="entry name" value="PEPTIDASE_A1"/>
</dbReference>
<evidence type="ECO:0000313" key="5">
    <source>
        <dbReference type="Proteomes" id="UP000525078"/>
    </source>
</evidence>
<dbReference type="PANTHER" id="PTHR47965:SF22">
    <property type="entry name" value="EUKARYOTIC ASPARTYL PROTEASE FAMILY PROTEIN"/>
    <property type="match status" value="1"/>
</dbReference>
<name>A0A7J6DVP6_CANSA</name>
<dbReference type="InterPro" id="IPR032861">
    <property type="entry name" value="TAXi_N"/>
</dbReference>
<dbReference type="GO" id="GO:0004190">
    <property type="term" value="F:aspartic-type endopeptidase activity"/>
    <property type="evidence" value="ECO:0007669"/>
    <property type="project" value="InterPro"/>
</dbReference>
<reference evidence="4 5" key="1">
    <citation type="journal article" date="2020" name="bioRxiv">
        <title>Sequence and annotation of 42 cannabis genomes reveals extensive copy number variation in cannabinoid synthesis and pathogen resistance genes.</title>
        <authorList>
            <person name="Mckernan K.J."/>
            <person name="Helbert Y."/>
            <person name="Kane L.T."/>
            <person name="Ebling H."/>
            <person name="Zhang L."/>
            <person name="Liu B."/>
            <person name="Eaton Z."/>
            <person name="Mclaughlin S."/>
            <person name="Kingan S."/>
            <person name="Baybayan P."/>
            <person name="Concepcion G."/>
            <person name="Jordan M."/>
            <person name="Riva A."/>
            <person name="Barbazuk W."/>
            <person name="Harkins T."/>
        </authorList>
    </citation>
    <scope>NUCLEOTIDE SEQUENCE [LARGE SCALE GENOMIC DNA]</scope>
    <source>
        <strain evidence="5">cv. Jamaican Lion 4</strain>
        <tissue evidence="4">Leaf</tissue>
    </source>
</reference>
<dbReference type="SUPFAM" id="SSF50630">
    <property type="entry name" value="Acid proteases"/>
    <property type="match status" value="1"/>
</dbReference>
<dbReference type="AlphaFoldDB" id="A0A7J6DVP6"/>
<evidence type="ECO:0000313" key="4">
    <source>
        <dbReference type="EMBL" id="KAF4350185.1"/>
    </source>
</evidence>
<dbReference type="InterPro" id="IPR021109">
    <property type="entry name" value="Peptidase_aspartic_dom_sf"/>
</dbReference>
<dbReference type="PANTHER" id="PTHR47965">
    <property type="entry name" value="ASPARTYL PROTEASE-RELATED"/>
    <property type="match status" value="1"/>
</dbReference>
<gene>
    <name evidence="4" type="ORF">F8388_013606</name>
</gene>
<accession>A0A7J6DVP6</accession>
<dbReference type="InterPro" id="IPR001461">
    <property type="entry name" value="Aspartic_peptidase_A1"/>
</dbReference>
<feature type="domain" description="Peptidase A1" evidence="3">
    <location>
        <begin position="52"/>
        <end position="384"/>
    </location>
</feature>
<proteinExistence type="inferred from homology"/>